<proteinExistence type="predicted"/>
<dbReference type="EMBL" id="CM001882">
    <property type="protein sequence ID" value="EOY02651.1"/>
    <property type="molecule type" value="Genomic_DNA"/>
</dbReference>
<dbReference type="OMA" id="ACLFDHP"/>
<protein>
    <submittedName>
        <fullName evidence="8">Zinc finger C-x8-C-x5-C-x3-H type family protein isoform 1</fullName>
    </submittedName>
</protein>
<dbReference type="Gene3D" id="4.10.1000.10">
    <property type="entry name" value="Zinc finger, CCCH-type"/>
    <property type="match status" value="2"/>
</dbReference>
<reference evidence="8 9" key="1">
    <citation type="journal article" date="2013" name="Genome Biol.">
        <title>The genome sequence of the most widely cultivated cacao type and its use to identify candidate genes regulating pod color.</title>
        <authorList>
            <person name="Motamayor J.C."/>
            <person name="Mockaitis K."/>
            <person name="Schmutz J."/>
            <person name="Haiminen N."/>
            <person name="Iii D.L."/>
            <person name="Cornejo O."/>
            <person name="Findley S.D."/>
            <person name="Zheng P."/>
            <person name="Utro F."/>
            <person name="Royaert S."/>
            <person name="Saski C."/>
            <person name="Jenkins J."/>
            <person name="Podicheti R."/>
            <person name="Zhao M."/>
            <person name="Scheffler B.E."/>
            <person name="Stack J.C."/>
            <person name="Feltus F.A."/>
            <person name="Mustiga G.M."/>
            <person name="Amores F."/>
            <person name="Phillips W."/>
            <person name="Marelli J.P."/>
            <person name="May G.D."/>
            <person name="Shapiro H."/>
            <person name="Ma J."/>
            <person name="Bustamante C.D."/>
            <person name="Schnell R.J."/>
            <person name="Main D."/>
            <person name="Gilbert D."/>
            <person name="Parida L."/>
            <person name="Kuhn D.N."/>
        </authorList>
    </citation>
    <scope>NUCLEOTIDE SEQUENCE [LARGE SCALE GENOMIC DNA]</scope>
    <source>
        <strain evidence="9">cv. Matina 1-6</strain>
    </source>
</reference>
<dbReference type="PROSITE" id="PS50103">
    <property type="entry name" value="ZF_C3H1"/>
    <property type="match status" value="6"/>
</dbReference>
<evidence type="ECO:0000256" key="1">
    <source>
        <dbReference type="ARBA" id="ARBA00022723"/>
    </source>
</evidence>
<dbReference type="Gramene" id="EOY02651">
    <property type="protein sequence ID" value="EOY02651"/>
    <property type="gene ID" value="TCM_017068"/>
</dbReference>
<accession>A0A061ECN1</accession>
<evidence type="ECO:0000313" key="8">
    <source>
        <dbReference type="EMBL" id="EOY02651.1"/>
    </source>
</evidence>
<dbReference type="InterPro" id="IPR050974">
    <property type="entry name" value="Plant_ZF_CCCH"/>
</dbReference>
<evidence type="ECO:0000259" key="7">
    <source>
        <dbReference type="PROSITE" id="PS50103"/>
    </source>
</evidence>
<feature type="domain" description="C3H1-type" evidence="7">
    <location>
        <begin position="131"/>
        <end position="159"/>
    </location>
</feature>
<feature type="domain" description="C3H1-type" evidence="7">
    <location>
        <begin position="87"/>
        <end position="115"/>
    </location>
</feature>
<evidence type="ECO:0000256" key="3">
    <source>
        <dbReference type="ARBA" id="ARBA00022833"/>
    </source>
</evidence>
<feature type="domain" description="C3H1-type" evidence="7">
    <location>
        <begin position="428"/>
        <end position="456"/>
    </location>
</feature>
<feature type="compositionally biased region" description="Polar residues" evidence="6">
    <location>
        <begin position="11"/>
        <end position="21"/>
    </location>
</feature>
<feature type="zinc finger region" description="C3H1-type" evidence="5">
    <location>
        <begin position="242"/>
        <end position="270"/>
    </location>
</feature>
<evidence type="ECO:0000256" key="4">
    <source>
        <dbReference type="ARBA" id="ARBA00023125"/>
    </source>
</evidence>
<dbReference type="GO" id="GO:0003729">
    <property type="term" value="F:mRNA binding"/>
    <property type="evidence" value="ECO:0000318"/>
    <property type="project" value="GO_Central"/>
</dbReference>
<evidence type="ECO:0000256" key="6">
    <source>
        <dbReference type="SAM" id="MobiDB-lite"/>
    </source>
</evidence>
<evidence type="ECO:0000256" key="2">
    <source>
        <dbReference type="ARBA" id="ARBA00022771"/>
    </source>
</evidence>
<keyword evidence="2 5" id="KW-0863">Zinc-finger</keyword>
<feature type="domain" description="C3H1-type" evidence="7">
    <location>
        <begin position="191"/>
        <end position="219"/>
    </location>
</feature>
<dbReference type="HOGENOM" id="CLU_033292_3_0_1"/>
<feature type="domain" description="C3H1-type" evidence="7">
    <location>
        <begin position="382"/>
        <end position="410"/>
    </location>
</feature>
<feature type="zinc finger region" description="C3H1-type" evidence="5">
    <location>
        <begin position="382"/>
        <end position="410"/>
    </location>
</feature>
<feature type="region of interest" description="Disordered" evidence="6">
    <location>
        <begin position="1"/>
        <end position="21"/>
    </location>
</feature>
<feature type="domain" description="C3H1-type" evidence="7">
    <location>
        <begin position="242"/>
        <end position="270"/>
    </location>
</feature>
<dbReference type="STRING" id="3641.A0A061ECN1"/>
<dbReference type="eggNOG" id="KOG1677">
    <property type="taxonomic scope" value="Eukaryota"/>
</dbReference>
<evidence type="ECO:0000313" key="9">
    <source>
        <dbReference type="Proteomes" id="UP000026915"/>
    </source>
</evidence>
<keyword evidence="9" id="KW-1185">Reference proteome</keyword>
<dbReference type="InterPro" id="IPR000571">
    <property type="entry name" value="Znf_CCCH"/>
</dbReference>
<dbReference type="SUPFAM" id="SSF90229">
    <property type="entry name" value="CCCH zinc finger"/>
    <property type="match status" value="6"/>
</dbReference>
<evidence type="ECO:0000256" key="5">
    <source>
        <dbReference type="PROSITE-ProRule" id="PRU00723"/>
    </source>
</evidence>
<dbReference type="InterPro" id="IPR036855">
    <property type="entry name" value="Znf_CCCH_sf"/>
</dbReference>
<dbReference type="Gene3D" id="3.30.1370.210">
    <property type="match status" value="1"/>
</dbReference>
<dbReference type="Proteomes" id="UP000026915">
    <property type="component" value="Chromosome 4"/>
</dbReference>
<dbReference type="AlphaFoldDB" id="A0A061ECN1"/>
<dbReference type="InParanoid" id="A0A061ECN1"/>
<dbReference type="PANTHER" id="PTHR12506:SF75">
    <property type="entry name" value="ZINC FINGER CCCH DOMAIN-CONTAINING PROTEIN 67-LIKE"/>
    <property type="match status" value="1"/>
</dbReference>
<feature type="zinc finger region" description="C3H1-type" evidence="5">
    <location>
        <begin position="131"/>
        <end position="159"/>
    </location>
</feature>
<dbReference type="GO" id="GO:0003677">
    <property type="term" value="F:DNA binding"/>
    <property type="evidence" value="ECO:0007669"/>
    <property type="project" value="UniProtKB-KW"/>
</dbReference>
<keyword evidence="1 5" id="KW-0479">Metal-binding</keyword>
<dbReference type="SMART" id="SM00356">
    <property type="entry name" value="ZnF_C3H1"/>
    <property type="match status" value="6"/>
</dbReference>
<dbReference type="PANTHER" id="PTHR12506">
    <property type="entry name" value="PROTEIN PHOSPHATASE RELATED"/>
    <property type="match status" value="1"/>
</dbReference>
<keyword evidence="3 5" id="KW-0862">Zinc</keyword>
<dbReference type="GO" id="GO:0008270">
    <property type="term" value="F:zinc ion binding"/>
    <property type="evidence" value="ECO:0007669"/>
    <property type="project" value="UniProtKB-KW"/>
</dbReference>
<sequence length="468" mass="52550">MGSCEEYYSSLPETPNQTQTESALGFNSSTLLSNLYPGTEKEEESLVEGLKNVTFEESDRKSYAGDDNSENLQVDWQNGENYQYPLRPYAEDCSFYLKTGHCKFGLNCKFNHPDGGGSQDKENHKGWTAEQTGQIECKYYRATGGCRYGDACRYRHSKEDYVLAPLEVNSFGLPVQVGINEKREQDGSVEQTGQIECKYYLTSGGCKYGNACRYSHSKEKSRYLEKSEIPPPELNFLGLPIRMLEKECPYYMRTGSCAYGPNCRFNHPDPTTAEGSNIFSSDSSGFGGHSSGNYNRESSLLPLSSKPTAASLSLNMMPDKHVPYLNQSSSYAHGMHLNSEWNGHQEKTSHPYSASSIPNAIKMADNSKLHQEQIQADEFPERPGEPECPYFMKTGYCKYKAACKFHHPKTRPSKPPVFILSSAGLPLRPDRKICWNYEKYGICKYGTSCFFNHPENHFSSAGPVDSIP</sequence>
<feature type="zinc finger region" description="C3H1-type" evidence="5">
    <location>
        <begin position="428"/>
        <end position="456"/>
    </location>
</feature>
<feature type="zinc finger region" description="C3H1-type" evidence="5">
    <location>
        <begin position="87"/>
        <end position="115"/>
    </location>
</feature>
<name>A0A061ECN1_THECC</name>
<gene>
    <name evidence="8" type="ORF">TCM_017068</name>
</gene>
<organism evidence="8 9">
    <name type="scientific">Theobroma cacao</name>
    <name type="common">Cacao</name>
    <name type="synonym">Cocoa</name>
    <dbReference type="NCBI Taxonomy" id="3641"/>
    <lineage>
        <taxon>Eukaryota</taxon>
        <taxon>Viridiplantae</taxon>
        <taxon>Streptophyta</taxon>
        <taxon>Embryophyta</taxon>
        <taxon>Tracheophyta</taxon>
        <taxon>Spermatophyta</taxon>
        <taxon>Magnoliopsida</taxon>
        <taxon>eudicotyledons</taxon>
        <taxon>Gunneridae</taxon>
        <taxon>Pentapetalae</taxon>
        <taxon>rosids</taxon>
        <taxon>malvids</taxon>
        <taxon>Malvales</taxon>
        <taxon>Malvaceae</taxon>
        <taxon>Byttnerioideae</taxon>
        <taxon>Theobroma</taxon>
    </lineage>
</organism>
<keyword evidence="4" id="KW-0238">DNA-binding</keyword>
<dbReference type="Pfam" id="PF00642">
    <property type="entry name" value="zf-CCCH"/>
    <property type="match status" value="6"/>
</dbReference>
<feature type="zinc finger region" description="C3H1-type" evidence="5">
    <location>
        <begin position="191"/>
        <end position="219"/>
    </location>
</feature>